<dbReference type="InterPro" id="IPR009463">
    <property type="entry name" value="DUF1087"/>
</dbReference>
<dbReference type="PROSITE" id="PS51192">
    <property type="entry name" value="HELICASE_ATP_BIND_1"/>
    <property type="match status" value="1"/>
</dbReference>
<keyword evidence="12" id="KW-0804">Transcription</keyword>
<feature type="domain" description="PHD-type" evidence="17">
    <location>
        <begin position="162"/>
        <end position="210"/>
    </location>
</feature>
<name>A0A0N4UAR8_DRAME</name>
<feature type="region of interest" description="Disordered" evidence="15">
    <location>
        <begin position="1236"/>
        <end position="1259"/>
    </location>
</feature>
<keyword evidence="13" id="KW-0539">Nucleus</keyword>
<dbReference type="GO" id="GO:0003682">
    <property type="term" value="F:chromatin binding"/>
    <property type="evidence" value="ECO:0007669"/>
    <property type="project" value="TreeGrafter"/>
</dbReference>
<organism evidence="21 23">
    <name type="scientific">Dracunculus medinensis</name>
    <name type="common">Guinea worm</name>
    <dbReference type="NCBI Taxonomy" id="318479"/>
    <lineage>
        <taxon>Eukaryota</taxon>
        <taxon>Metazoa</taxon>
        <taxon>Ecdysozoa</taxon>
        <taxon>Nematoda</taxon>
        <taxon>Chromadorea</taxon>
        <taxon>Rhabditida</taxon>
        <taxon>Spirurina</taxon>
        <taxon>Dracunculoidea</taxon>
        <taxon>Dracunculidae</taxon>
        <taxon>Dracunculus</taxon>
    </lineage>
</organism>
<evidence type="ECO:0000259" key="18">
    <source>
        <dbReference type="PROSITE" id="PS51192"/>
    </source>
</evidence>
<dbReference type="PANTHER" id="PTHR45623:SF17">
    <property type="entry name" value="CHROMODOMAIN-HELICASE-DNA-BINDING PROTEIN 3-RELATED"/>
    <property type="match status" value="1"/>
</dbReference>
<dbReference type="FunFam" id="3.40.50.300:FF:000015">
    <property type="entry name" value="chromodomain-helicase-DNA-binding protein 9 isoform X1"/>
    <property type="match status" value="1"/>
</dbReference>
<dbReference type="EMBL" id="UYYG01001166">
    <property type="protein sequence ID" value="VDN58172.1"/>
    <property type="molecule type" value="Genomic_DNA"/>
</dbReference>
<dbReference type="InterPro" id="IPR014001">
    <property type="entry name" value="Helicase_ATP-bd"/>
</dbReference>
<dbReference type="Pfam" id="PF08074">
    <property type="entry name" value="CHDCT2"/>
    <property type="match status" value="1"/>
</dbReference>
<dbReference type="InterPro" id="IPR000953">
    <property type="entry name" value="Chromo/chromo_shadow_dom"/>
</dbReference>
<dbReference type="CDD" id="cd18667">
    <property type="entry name" value="CD1_tandem_CHD3-4_like"/>
    <property type="match status" value="1"/>
</dbReference>
<dbReference type="InterPro" id="IPR038718">
    <property type="entry name" value="SNF2-like_sf"/>
</dbReference>
<dbReference type="SMART" id="SM01147">
    <property type="entry name" value="DUF1087"/>
    <property type="match status" value="1"/>
</dbReference>
<dbReference type="InterPro" id="IPR049730">
    <property type="entry name" value="SNF2/RAD54-like_C"/>
</dbReference>
<dbReference type="PROSITE" id="PS50016">
    <property type="entry name" value="ZF_PHD_2"/>
    <property type="match status" value="2"/>
</dbReference>
<evidence type="ECO:0000313" key="23">
    <source>
        <dbReference type="WBParaSite" id="DME_0000426201-mRNA-1"/>
    </source>
</evidence>
<evidence type="ECO:0000256" key="12">
    <source>
        <dbReference type="ARBA" id="ARBA00023163"/>
    </source>
</evidence>
<dbReference type="InterPro" id="IPR019787">
    <property type="entry name" value="Znf_PHD-finger"/>
</dbReference>
<dbReference type="InterPro" id="IPR011011">
    <property type="entry name" value="Znf_FYVE_PHD"/>
</dbReference>
<dbReference type="Gene3D" id="2.40.50.40">
    <property type="match status" value="1"/>
</dbReference>
<dbReference type="STRING" id="318479.A0A0N4UAR8"/>
<dbReference type="Gene3D" id="3.30.40.10">
    <property type="entry name" value="Zinc/RING finger domain, C3HC4 (zinc finger)"/>
    <property type="match status" value="2"/>
</dbReference>
<evidence type="ECO:0000256" key="13">
    <source>
        <dbReference type="ARBA" id="ARBA00023242"/>
    </source>
</evidence>
<dbReference type="GO" id="GO:0040027">
    <property type="term" value="P:negative regulation of vulval development"/>
    <property type="evidence" value="ECO:0007669"/>
    <property type="project" value="UniProtKB-ARBA"/>
</dbReference>
<feature type="compositionally biased region" description="Polar residues" evidence="15">
    <location>
        <begin position="1240"/>
        <end position="1255"/>
    </location>
</feature>
<dbReference type="Pfam" id="PF00176">
    <property type="entry name" value="SNF2-rel_dom"/>
    <property type="match status" value="1"/>
</dbReference>
<dbReference type="Gene3D" id="1.10.10.60">
    <property type="entry name" value="Homeodomain-like"/>
    <property type="match status" value="1"/>
</dbReference>
<dbReference type="InterPro" id="IPR027417">
    <property type="entry name" value="P-loop_NTPase"/>
</dbReference>
<evidence type="ECO:0000256" key="6">
    <source>
        <dbReference type="ARBA" id="ARBA00022771"/>
    </source>
</evidence>
<evidence type="ECO:0000256" key="8">
    <source>
        <dbReference type="ARBA" id="ARBA00022833"/>
    </source>
</evidence>
<dbReference type="GO" id="GO:0042393">
    <property type="term" value="F:histone binding"/>
    <property type="evidence" value="ECO:0007669"/>
    <property type="project" value="TreeGrafter"/>
</dbReference>
<evidence type="ECO:0000313" key="22">
    <source>
        <dbReference type="Proteomes" id="UP000274756"/>
    </source>
</evidence>
<dbReference type="PROSITE" id="PS50013">
    <property type="entry name" value="CHROMO_2"/>
    <property type="match status" value="1"/>
</dbReference>
<keyword evidence="10" id="KW-0805">Transcription regulation</keyword>
<dbReference type="InterPro" id="IPR023780">
    <property type="entry name" value="Chromo_domain"/>
</dbReference>
<sequence length="1573" mass="181972">MASRGRIIGNTTRKSRSDTSGEKVVAPIKIRISARKKKRNEDEDDDTNHDSDQEFEHLLKEHEKQLDEEEKEKEERKAKFLLLYAFSLLNREIQTDHQDYCEVCQQGGEIILCDTCPKAYHMVCLDPDMEEAPEGRWSCPSCESAGIQFKEEDEEKKGTINMEYCRICKEGDYLLYCTTCPSSFHAYCISPPLTEIPEAEGWHCPRCEVQICQEPKNRPEKVLSWRWIEIEYPAAMAEEELKPLKPMKPRRERELFVKWKYMSYWHCEWVNEVVLDVHFPQYLRMYWRKMDPETPPEVDDGSKEKEADPHNLEERFYRYGVKPEWMQVHRIINHVQYGKTQFDYLVKWRELVYEQATWERDDFEIIGYEEAINKYWLHRERMNGDVIPKHIGKKLNLKKQDDNTMEEDEESRRKKKKEKVDLRKKYEVQPDFITETGGKLHDYQLEGVNWLRHCWSQGTDAILADEMGLGKTIQSMVFLYSLVKEGHTKGPFLVAAPLSTLINWEREAEFWCPDFYVVTYVGDKDSRTVIREHEFSFIEGAVRGGPKVTRMKTDQGIKFHVLLTSYELINIDKTILSSIDWAGLVVDEAHRLKNNQSLFFRTLRDFRIHYRLLLTGTPLQNNLEELFHLLNFLSPDRFYDMDSFTHEFAEISKEDQIQKLHSLLGPHMLRRLKSDVLSGMPSKSELIVRVELSPMQKKYYKNILTRNFEALNPKGGGTQVSLLNIIMDLKKCCNHPYLFPKASIEAPKHKNGMYEGTALVKASGKFILLQKMLRKLKTQGHRVLIFSQMTKMLDVLEDFCENEGYKYERIDGSITGQARQDAIDRFNAPNAQQFVFLLSTRAGGLGINLATADTVIIYDSDWNPHNDIQAFSRAHRIGQQRKVLIYRFVTRNSVEERITSVAKKKMLLTHLVVRAGIGQKGPSMSKSELDDVLRWGTEELFKEDEASTETADGEKKANEQEIIWDDEAVDALLDRASGEAKSEGDGEKKEHWTNEYLSSFKVAQYTTREADEEEPDEEDDTEVIKEAAQEADPDYWEKLLRHHYEQEQETQAQKLGKGKRVRKQVNYASENMQQDWQQMQSNNDDFSSSYSGESGRSDGEDKKKRHRDRNDEKLPPLLARVNGQLEVLGFNPRQRRAFYNAVMRWGMPPQDAYQSQWLVRDLKGKSERAFKAYTSLFMRHLCEPGADSQESFNDGVPREGLNRQHVLTRIGIMSLIRKKVQEFETSNGEWSMPEIRDRVTQTSSRSATPATTKDITPTPEYVGRVSTENIHEKSANEELVSKKSRYPRPPFKFNIADGGFTELHTLWLNEEKAAVPGNEYEIWHRRHDYWLLAGIVSYGYGRYQDMQNDPRFSIINEPFRTEQGKGNFLEIKNKFLQRRYKLLEQALVIEEQLRRAAYLNLTQSNGDGTQQLNERFADIECLAESHQHLARDSMQGNKNASAVLHKVLNQLEELLSDMKSDVSRLPATLAKLRPVTERLGMNERSILSRLTTRDTEAASGQSPLPPPGPFVTPTLGQQLSGIQPKFAALTKSSVAEAAAAKQKEEMKEETTATAIAEGDIPMVISCETTGEGP</sequence>
<dbReference type="Pfam" id="PF00385">
    <property type="entry name" value="Chromo"/>
    <property type="match status" value="1"/>
</dbReference>
<evidence type="ECO:0000256" key="1">
    <source>
        <dbReference type="ARBA" id="ARBA00004123"/>
    </source>
</evidence>
<dbReference type="OrthoDB" id="5857104at2759"/>
<evidence type="ECO:0000313" key="21">
    <source>
        <dbReference type="Proteomes" id="UP000038040"/>
    </source>
</evidence>
<dbReference type="FunFam" id="3.30.40.10:FF:000001">
    <property type="entry name" value="chromodomain-helicase-DNA-binding protein 3 isoform X1"/>
    <property type="match status" value="1"/>
</dbReference>
<dbReference type="WBParaSite" id="DME_0000426201-mRNA-1">
    <property type="protein sequence ID" value="DME_0000426201-mRNA-1"/>
    <property type="gene ID" value="DME_0000426201"/>
</dbReference>
<dbReference type="SMART" id="SM00490">
    <property type="entry name" value="HELICc"/>
    <property type="match status" value="1"/>
</dbReference>
<dbReference type="InterPro" id="IPR001965">
    <property type="entry name" value="Znf_PHD"/>
</dbReference>
<feature type="region of interest" description="Disordered" evidence="15">
    <location>
        <begin position="1"/>
        <end position="57"/>
    </location>
</feature>
<dbReference type="CDD" id="cd18793">
    <property type="entry name" value="SF2_C_SNF"/>
    <property type="match status" value="1"/>
</dbReference>
<dbReference type="SUPFAM" id="SSF57903">
    <property type="entry name" value="FYVE/PHD zinc finger"/>
    <property type="match status" value="2"/>
</dbReference>
<keyword evidence="11" id="KW-0238">DNA-binding</keyword>
<dbReference type="GO" id="GO:0000785">
    <property type="term" value="C:chromatin"/>
    <property type="evidence" value="ECO:0007669"/>
    <property type="project" value="TreeGrafter"/>
</dbReference>
<dbReference type="Proteomes" id="UP000274756">
    <property type="component" value="Unassembled WGS sequence"/>
</dbReference>
<dbReference type="GO" id="GO:0140658">
    <property type="term" value="F:ATP-dependent chromatin remodeler activity"/>
    <property type="evidence" value="ECO:0007669"/>
    <property type="project" value="TreeGrafter"/>
</dbReference>
<dbReference type="GO" id="GO:0005634">
    <property type="term" value="C:nucleus"/>
    <property type="evidence" value="ECO:0007669"/>
    <property type="project" value="UniProtKB-SubCell"/>
</dbReference>
<dbReference type="PROSITE" id="PS00690">
    <property type="entry name" value="DEAH_ATP_HELICASE"/>
    <property type="match status" value="1"/>
</dbReference>
<evidence type="ECO:0000256" key="7">
    <source>
        <dbReference type="ARBA" id="ARBA00022801"/>
    </source>
</evidence>
<keyword evidence="8" id="KW-0862">Zinc</keyword>
<dbReference type="Pfam" id="PF00628">
    <property type="entry name" value="PHD"/>
    <property type="match status" value="2"/>
</dbReference>
<keyword evidence="3" id="KW-0479">Metal-binding</keyword>
<evidence type="ECO:0000256" key="2">
    <source>
        <dbReference type="ARBA" id="ARBA00022553"/>
    </source>
</evidence>
<keyword evidence="22" id="KW-1185">Reference proteome</keyword>
<dbReference type="CDD" id="cd15532">
    <property type="entry name" value="PHD2_CHD_II"/>
    <property type="match status" value="1"/>
</dbReference>
<dbReference type="GO" id="GO:0005524">
    <property type="term" value="F:ATP binding"/>
    <property type="evidence" value="ECO:0007669"/>
    <property type="project" value="UniProtKB-KW"/>
</dbReference>
<evidence type="ECO:0000313" key="20">
    <source>
        <dbReference type="EMBL" id="VDN58172.1"/>
    </source>
</evidence>
<feature type="compositionally biased region" description="Low complexity" evidence="15">
    <location>
        <begin position="1084"/>
        <end position="1094"/>
    </location>
</feature>
<dbReference type="SMART" id="SM00249">
    <property type="entry name" value="PHD"/>
    <property type="match status" value="2"/>
</dbReference>
<dbReference type="PROSITE" id="PS51194">
    <property type="entry name" value="HELICASE_CTER"/>
    <property type="match status" value="1"/>
</dbReference>
<dbReference type="AlphaFoldDB" id="A0A0N4UAR8"/>
<dbReference type="InterPro" id="IPR012957">
    <property type="entry name" value="CHD_C2"/>
</dbReference>
<evidence type="ECO:0000256" key="14">
    <source>
        <dbReference type="PROSITE-ProRule" id="PRU00146"/>
    </source>
</evidence>
<comment type="subcellular location">
    <subcellularLocation>
        <location evidence="1">Nucleus</location>
    </subcellularLocation>
</comment>
<proteinExistence type="predicted"/>
<dbReference type="Pfam" id="PF00271">
    <property type="entry name" value="Helicase_C"/>
    <property type="match status" value="1"/>
</dbReference>
<dbReference type="SUPFAM" id="SSF54160">
    <property type="entry name" value="Chromo domain-like"/>
    <property type="match status" value="2"/>
</dbReference>
<feature type="domain" description="Helicase ATP-binding" evidence="18">
    <location>
        <begin position="452"/>
        <end position="636"/>
    </location>
</feature>
<dbReference type="InterPro" id="IPR016197">
    <property type="entry name" value="Chromo-like_dom_sf"/>
</dbReference>
<dbReference type="FunFam" id="3.40.50.10810:FF:000001">
    <property type="entry name" value="chromodomain-helicase-DNA-binding protein 3 isoform X1"/>
    <property type="match status" value="1"/>
</dbReference>
<evidence type="ECO:0000256" key="11">
    <source>
        <dbReference type="ARBA" id="ARBA00023125"/>
    </source>
</evidence>
<dbReference type="InterPro" id="IPR002464">
    <property type="entry name" value="DNA/RNA_helicase_DEAH_CS"/>
</dbReference>
<evidence type="ECO:0000259" key="17">
    <source>
        <dbReference type="PROSITE" id="PS50016"/>
    </source>
</evidence>
<feature type="compositionally biased region" description="Basic and acidic residues" evidence="15">
    <location>
        <begin position="48"/>
        <end position="57"/>
    </location>
</feature>
<dbReference type="GO" id="GO:0016887">
    <property type="term" value="F:ATP hydrolysis activity"/>
    <property type="evidence" value="ECO:0007669"/>
    <property type="project" value="TreeGrafter"/>
</dbReference>
<dbReference type="SMART" id="SM00298">
    <property type="entry name" value="CHROMO"/>
    <property type="match status" value="2"/>
</dbReference>
<gene>
    <name evidence="20" type="ORF">DME_LOCUS8145</name>
</gene>
<dbReference type="Proteomes" id="UP000038040">
    <property type="component" value="Unplaced"/>
</dbReference>
<evidence type="ECO:0000259" key="19">
    <source>
        <dbReference type="PROSITE" id="PS51194"/>
    </source>
</evidence>
<keyword evidence="6 14" id="KW-0863">Zinc-finger</keyword>
<evidence type="ECO:0000256" key="10">
    <source>
        <dbReference type="ARBA" id="ARBA00023015"/>
    </source>
</evidence>
<dbReference type="Pfam" id="PF06461">
    <property type="entry name" value="CHDII_SANT-like"/>
    <property type="match status" value="1"/>
</dbReference>
<dbReference type="InterPro" id="IPR001650">
    <property type="entry name" value="Helicase_C-like"/>
</dbReference>
<dbReference type="SMART" id="SM00184">
    <property type="entry name" value="RING"/>
    <property type="match status" value="2"/>
</dbReference>
<dbReference type="GO" id="GO:0008270">
    <property type="term" value="F:zinc ion binding"/>
    <property type="evidence" value="ECO:0007669"/>
    <property type="project" value="UniProtKB-KW"/>
</dbReference>
<dbReference type="SUPFAM" id="SSF52540">
    <property type="entry name" value="P-loop containing nucleoside triphosphate hydrolases"/>
    <property type="match status" value="2"/>
</dbReference>
<evidence type="ECO:0000259" key="16">
    <source>
        <dbReference type="PROSITE" id="PS50013"/>
    </source>
</evidence>
<dbReference type="InterPro" id="IPR013083">
    <property type="entry name" value="Znf_RING/FYVE/PHD"/>
</dbReference>
<dbReference type="Gene3D" id="3.40.50.300">
    <property type="entry name" value="P-loop containing nucleotide triphosphate hydrolases"/>
    <property type="match status" value="1"/>
</dbReference>
<dbReference type="InterPro" id="IPR000330">
    <property type="entry name" value="SNF2_N"/>
</dbReference>
<dbReference type="InterPro" id="IPR009462">
    <property type="entry name" value="CHD_II_SANT-like"/>
</dbReference>
<dbReference type="Gene3D" id="3.40.50.10810">
    <property type="entry name" value="Tandem AAA-ATPase domain"/>
    <property type="match status" value="1"/>
</dbReference>
<feature type="domain" description="Chromo" evidence="16">
    <location>
        <begin position="326"/>
        <end position="359"/>
    </location>
</feature>
<accession>A0A0N4UAR8</accession>
<protein>
    <submittedName>
        <fullName evidence="23">DNA helicase</fullName>
    </submittedName>
</protein>
<dbReference type="InterPro" id="IPR001841">
    <property type="entry name" value="Znf_RING"/>
</dbReference>
<keyword evidence="2" id="KW-0597">Phosphoprotein</keyword>
<dbReference type="PANTHER" id="PTHR45623">
    <property type="entry name" value="CHROMODOMAIN-HELICASE-DNA-BINDING PROTEIN 3-RELATED-RELATED"/>
    <property type="match status" value="1"/>
</dbReference>
<feature type="compositionally biased region" description="Basic and acidic residues" evidence="15">
    <location>
        <begin position="1095"/>
        <end position="1114"/>
    </location>
</feature>
<evidence type="ECO:0000256" key="5">
    <source>
        <dbReference type="ARBA" id="ARBA00022741"/>
    </source>
</evidence>
<reference evidence="23" key="1">
    <citation type="submission" date="2017-02" db="UniProtKB">
        <authorList>
            <consortium name="WormBaseParasite"/>
        </authorList>
    </citation>
    <scope>IDENTIFICATION</scope>
</reference>
<keyword evidence="9" id="KW-0067">ATP-binding</keyword>
<dbReference type="GO" id="GO:0003677">
    <property type="term" value="F:DNA binding"/>
    <property type="evidence" value="ECO:0007669"/>
    <property type="project" value="UniProtKB-KW"/>
</dbReference>
<feature type="region of interest" description="Disordered" evidence="15">
    <location>
        <begin position="397"/>
        <end position="416"/>
    </location>
</feature>
<dbReference type="CDD" id="cd15531">
    <property type="entry name" value="PHD1_CHD_II"/>
    <property type="match status" value="1"/>
</dbReference>
<feature type="region of interest" description="Disordered" evidence="15">
    <location>
        <begin position="1080"/>
        <end position="1115"/>
    </location>
</feature>
<dbReference type="Pfam" id="PF06465">
    <property type="entry name" value="DUF1087"/>
    <property type="match status" value="1"/>
</dbReference>
<evidence type="ECO:0000256" key="4">
    <source>
        <dbReference type="ARBA" id="ARBA00022737"/>
    </source>
</evidence>
<dbReference type="InterPro" id="IPR019786">
    <property type="entry name" value="Zinc_finger_PHD-type_CS"/>
</dbReference>
<feature type="domain" description="PHD-type" evidence="17">
    <location>
        <begin position="98"/>
        <end position="145"/>
    </location>
</feature>
<keyword evidence="5" id="KW-0547">Nucleotide-binding</keyword>
<evidence type="ECO:0000256" key="15">
    <source>
        <dbReference type="SAM" id="MobiDB-lite"/>
    </source>
</evidence>
<keyword evidence="7" id="KW-0378">Hydrolase</keyword>
<dbReference type="CDD" id="cd18662">
    <property type="entry name" value="CD2_tandem_CHD3-4_like"/>
    <property type="match status" value="1"/>
</dbReference>
<feature type="domain" description="Helicase C-terminal" evidence="19">
    <location>
        <begin position="768"/>
        <end position="929"/>
    </location>
</feature>
<dbReference type="PROSITE" id="PS01359">
    <property type="entry name" value="ZF_PHD_1"/>
    <property type="match status" value="1"/>
</dbReference>
<dbReference type="SMART" id="SM01146">
    <property type="entry name" value="DUF1086"/>
    <property type="match status" value="1"/>
</dbReference>
<reference evidence="20 22" key="2">
    <citation type="submission" date="2018-11" db="EMBL/GenBank/DDBJ databases">
        <authorList>
            <consortium name="Pathogen Informatics"/>
        </authorList>
    </citation>
    <scope>NUCLEOTIDE SEQUENCE [LARGE SCALE GENOMIC DNA]</scope>
</reference>
<evidence type="ECO:0000256" key="9">
    <source>
        <dbReference type="ARBA" id="ARBA00022840"/>
    </source>
</evidence>
<evidence type="ECO:0000256" key="3">
    <source>
        <dbReference type="ARBA" id="ARBA00022723"/>
    </source>
</evidence>
<dbReference type="SMART" id="SM00487">
    <property type="entry name" value="DEXDc"/>
    <property type="match status" value="1"/>
</dbReference>
<keyword evidence="4" id="KW-0677">Repeat</keyword>